<keyword evidence="1" id="KW-1133">Transmembrane helix</keyword>
<keyword evidence="1" id="KW-0812">Transmembrane</keyword>
<accession>A0A3B0SJR6</accession>
<dbReference type="Pfam" id="PF02470">
    <property type="entry name" value="MlaD"/>
    <property type="match status" value="1"/>
</dbReference>
<gene>
    <name evidence="3" type="ORF">MNBD_ALPHA05-163</name>
</gene>
<evidence type="ECO:0000256" key="1">
    <source>
        <dbReference type="SAM" id="Phobius"/>
    </source>
</evidence>
<evidence type="ECO:0000313" key="3">
    <source>
        <dbReference type="EMBL" id="VAW01009.1"/>
    </source>
</evidence>
<evidence type="ECO:0000259" key="2">
    <source>
        <dbReference type="Pfam" id="PF02470"/>
    </source>
</evidence>
<reference evidence="3" key="1">
    <citation type="submission" date="2018-06" db="EMBL/GenBank/DDBJ databases">
        <authorList>
            <person name="Zhirakovskaya E."/>
        </authorList>
    </citation>
    <scope>NUCLEOTIDE SEQUENCE</scope>
</reference>
<feature type="transmembrane region" description="Helical" evidence="1">
    <location>
        <begin position="7"/>
        <end position="28"/>
    </location>
</feature>
<sequence>METRAHYVLIGAIVLSVVAAGFLFILWMGQTQREFDEYDIIFTERVSGLSVGAPVRFNGIQKGEVSTLTIDPDDPSTVIARVRVGKDTPVKTDTKAELELVGFTGLAIIQLVGGSRNAELLKDVSEDDTPKIKADTSDFAAFLEGSGDVLTQANRLLSDENIASIAGIIAHIETLTGVVADNEDNINAMIGDAATVTANLAEASGKLNAAATSLQTLLEDDAPTAMRDADAVLKETQALVTDLRAVVEENRASLRVFTDQGLAQVAPAMAEVRRLMRTLDYILREIDRDPQAYLLGDSVPEYGAEEKQ</sequence>
<proteinExistence type="predicted"/>
<dbReference type="PANTHER" id="PTHR36698">
    <property type="entry name" value="BLL5892 PROTEIN"/>
    <property type="match status" value="1"/>
</dbReference>
<dbReference type="EMBL" id="UOEH01000323">
    <property type="protein sequence ID" value="VAW01009.1"/>
    <property type="molecule type" value="Genomic_DNA"/>
</dbReference>
<protein>
    <submittedName>
        <fullName evidence="3">ABC transporter involved in resistance to organic solvents, substrate-binding protein 2</fullName>
    </submittedName>
</protein>
<dbReference type="AlphaFoldDB" id="A0A3B0SJR6"/>
<organism evidence="3">
    <name type="scientific">hydrothermal vent metagenome</name>
    <dbReference type="NCBI Taxonomy" id="652676"/>
    <lineage>
        <taxon>unclassified sequences</taxon>
        <taxon>metagenomes</taxon>
        <taxon>ecological metagenomes</taxon>
    </lineage>
</organism>
<feature type="domain" description="Mce/MlaD" evidence="2">
    <location>
        <begin position="43"/>
        <end position="113"/>
    </location>
</feature>
<name>A0A3B0SJR6_9ZZZZ</name>
<dbReference type="InterPro" id="IPR003399">
    <property type="entry name" value="Mce/MlaD"/>
</dbReference>
<keyword evidence="1" id="KW-0472">Membrane</keyword>
<dbReference type="PANTHER" id="PTHR36698:SF2">
    <property type="entry name" value="MCE_MLAD DOMAIN-CONTAINING PROTEIN"/>
    <property type="match status" value="1"/>
</dbReference>